<dbReference type="RefSeq" id="XP_001589344.1">
    <property type="nucleotide sequence ID" value="XM_001589294.1"/>
</dbReference>
<organism evidence="1 2">
    <name type="scientific">Sclerotinia sclerotiorum (strain ATCC 18683 / 1980 / Ss-1)</name>
    <name type="common">White mold</name>
    <name type="synonym">Whetzelinia sclerotiorum</name>
    <dbReference type="NCBI Taxonomy" id="665079"/>
    <lineage>
        <taxon>Eukaryota</taxon>
        <taxon>Fungi</taxon>
        <taxon>Dikarya</taxon>
        <taxon>Ascomycota</taxon>
        <taxon>Pezizomycotina</taxon>
        <taxon>Leotiomycetes</taxon>
        <taxon>Helotiales</taxon>
        <taxon>Sclerotiniaceae</taxon>
        <taxon>Sclerotinia</taxon>
    </lineage>
</organism>
<dbReference type="EMBL" id="CH476634">
    <property type="protein sequence ID" value="EDN94110.1"/>
    <property type="molecule type" value="Genomic_DNA"/>
</dbReference>
<accession>A7EXB8</accession>
<dbReference type="AlphaFoldDB" id="A7EXB8"/>
<evidence type="ECO:0000313" key="1">
    <source>
        <dbReference type="EMBL" id="EDN94110.1"/>
    </source>
</evidence>
<name>A7EXB8_SCLS1</name>
<proteinExistence type="predicted"/>
<keyword evidence="2" id="KW-1185">Reference proteome</keyword>
<sequence length="106" mass="12137">MVKATKLALKNLECHHTLDTISSDHTWSPIFHMLALSFPSQSPSYYLSVVTGSDKYDEEPIQEGIEEEKKDWEVCKEDKRLVLNMSTGLQKSNETFIGYNQVLQTL</sequence>
<dbReference type="Proteomes" id="UP000001312">
    <property type="component" value="Unassembled WGS sequence"/>
</dbReference>
<protein>
    <submittedName>
        <fullName evidence="1">Uncharacterized protein</fullName>
    </submittedName>
</protein>
<dbReference type="KEGG" id="ssl:SS1G_09979"/>
<evidence type="ECO:0000313" key="2">
    <source>
        <dbReference type="Proteomes" id="UP000001312"/>
    </source>
</evidence>
<dbReference type="InParanoid" id="A7EXB8"/>
<reference evidence="2" key="1">
    <citation type="journal article" date="2011" name="PLoS Genet.">
        <title>Genomic analysis of the necrotrophic fungal pathogens Sclerotinia sclerotiorum and Botrytis cinerea.</title>
        <authorList>
            <person name="Amselem J."/>
            <person name="Cuomo C.A."/>
            <person name="van Kan J.A."/>
            <person name="Viaud M."/>
            <person name="Benito E.P."/>
            <person name="Couloux A."/>
            <person name="Coutinho P.M."/>
            <person name="de Vries R.P."/>
            <person name="Dyer P.S."/>
            <person name="Fillinger S."/>
            <person name="Fournier E."/>
            <person name="Gout L."/>
            <person name="Hahn M."/>
            <person name="Kohn L."/>
            <person name="Lapalu N."/>
            <person name="Plummer K.M."/>
            <person name="Pradier J.M."/>
            <person name="Quevillon E."/>
            <person name="Sharon A."/>
            <person name="Simon A."/>
            <person name="ten Have A."/>
            <person name="Tudzynski B."/>
            <person name="Tudzynski P."/>
            <person name="Wincker P."/>
            <person name="Andrew M."/>
            <person name="Anthouard V."/>
            <person name="Beever R.E."/>
            <person name="Beffa R."/>
            <person name="Benoit I."/>
            <person name="Bouzid O."/>
            <person name="Brault B."/>
            <person name="Chen Z."/>
            <person name="Choquer M."/>
            <person name="Collemare J."/>
            <person name="Cotton P."/>
            <person name="Danchin E.G."/>
            <person name="Da Silva C."/>
            <person name="Gautier A."/>
            <person name="Giraud C."/>
            <person name="Giraud T."/>
            <person name="Gonzalez C."/>
            <person name="Grossetete S."/>
            <person name="Guldener U."/>
            <person name="Henrissat B."/>
            <person name="Howlett B.J."/>
            <person name="Kodira C."/>
            <person name="Kretschmer M."/>
            <person name="Lappartient A."/>
            <person name="Leroch M."/>
            <person name="Levis C."/>
            <person name="Mauceli E."/>
            <person name="Neuveglise C."/>
            <person name="Oeser B."/>
            <person name="Pearson M."/>
            <person name="Poulain J."/>
            <person name="Poussereau N."/>
            <person name="Quesneville H."/>
            <person name="Rascle C."/>
            <person name="Schumacher J."/>
            <person name="Segurens B."/>
            <person name="Sexton A."/>
            <person name="Silva E."/>
            <person name="Sirven C."/>
            <person name="Soanes D.M."/>
            <person name="Talbot N.J."/>
            <person name="Templeton M."/>
            <person name="Yandava C."/>
            <person name="Yarden O."/>
            <person name="Zeng Q."/>
            <person name="Rollins J.A."/>
            <person name="Lebrun M.H."/>
            <person name="Dickman M."/>
        </authorList>
    </citation>
    <scope>NUCLEOTIDE SEQUENCE [LARGE SCALE GENOMIC DNA]</scope>
    <source>
        <strain evidence="2">ATCC 18683 / 1980 / Ss-1</strain>
    </source>
</reference>
<dbReference type="GeneID" id="5485353"/>
<gene>
    <name evidence="1" type="ORF">SS1G_09979</name>
</gene>